<evidence type="ECO:0000313" key="1">
    <source>
        <dbReference type="EMBL" id="VDN58221.1"/>
    </source>
</evidence>
<evidence type="ECO:0000313" key="3">
    <source>
        <dbReference type="Proteomes" id="UP000274756"/>
    </source>
</evidence>
<organism evidence="2 4">
    <name type="scientific">Dracunculus medinensis</name>
    <name type="common">Guinea worm</name>
    <dbReference type="NCBI Taxonomy" id="318479"/>
    <lineage>
        <taxon>Eukaryota</taxon>
        <taxon>Metazoa</taxon>
        <taxon>Ecdysozoa</taxon>
        <taxon>Nematoda</taxon>
        <taxon>Chromadorea</taxon>
        <taxon>Rhabditida</taxon>
        <taxon>Spirurina</taxon>
        <taxon>Dracunculoidea</taxon>
        <taxon>Dracunculidae</taxon>
        <taxon>Dracunculus</taxon>
    </lineage>
</organism>
<evidence type="ECO:0000313" key="4">
    <source>
        <dbReference type="WBParaSite" id="DME_0000431101-mRNA-1"/>
    </source>
</evidence>
<dbReference type="WBParaSite" id="DME_0000431101-mRNA-1">
    <property type="protein sequence ID" value="DME_0000431101-mRNA-1"/>
    <property type="gene ID" value="DME_0000431101"/>
</dbReference>
<dbReference type="EMBL" id="UYYG01001166">
    <property type="protein sequence ID" value="VDN58221.1"/>
    <property type="molecule type" value="Genomic_DNA"/>
</dbReference>
<reference evidence="4" key="1">
    <citation type="submission" date="2017-02" db="UniProtKB">
        <authorList>
            <consortium name="WormBaseParasite"/>
        </authorList>
    </citation>
    <scope>IDENTIFICATION</scope>
</reference>
<reference evidence="1 3" key="2">
    <citation type="submission" date="2018-11" db="EMBL/GenBank/DDBJ databases">
        <authorList>
            <consortium name="Pathogen Informatics"/>
        </authorList>
    </citation>
    <scope>NUCLEOTIDE SEQUENCE [LARGE SCALE GENOMIC DNA]</scope>
</reference>
<gene>
    <name evidence="1" type="ORF">DME_LOCUS8194</name>
</gene>
<sequence length="513" mass="60167">MYRLFYICLDKIACEYNADIKTEDLNNYRFLKLHNENISSVYDMAKTLPMPIKQIFDEEKAILMDWKPSVIPYFYDVLDKRSCITVSVFRYFYESRSLSKAYRRLQVSRKDSLTSFKQLLNAVYMEENPNEMRVVIKGNEFLPVPLLIPWDDNTSLKKLLKLLEIPEIDERMGLPYIIYIDNESEDRRRNFADSAMFADLCPGYFLTIQVVIPNMEDYEYIELPEKYFWNNVQEKFLKNLITLKDVVGEDTEFDPSWGKPEEYCCFVVTKLFETKGEIRINLRENCDLGIFKRHLACLLRVNMNSLQILKFYAGGLSKELKCESKIQACDMIDDDVEKIYAFLRKLPIEGPIAVYDYTNSLAPIESYKLLFYIRIKSFNKIDEVIKKCLEKLEVKIPASQLIVRELSERGMRRLLPSTCILHRDNPWRSRIYIHAGYSSLFCSANAQTDNKLPLVARHVDSKTYALLSSEEFFLEECCQFPLLLLSSNIRSFFGLTKSKIYFSNVGLSVKLFQ</sequence>
<dbReference type="Proteomes" id="UP000274756">
    <property type="component" value="Unassembled WGS sequence"/>
</dbReference>
<evidence type="ECO:0000313" key="2">
    <source>
        <dbReference type="Proteomes" id="UP000038040"/>
    </source>
</evidence>
<name>A0A0N4UAV8_DRAME</name>
<keyword evidence="3" id="KW-1185">Reference proteome</keyword>
<protein>
    <submittedName>
        <fullName evidence="4">Ubiquitinyl hydrolase 1</fullName>
    </submittedName>
</protein>
<dbReference type="Proteomes" id="UP000038040">
    <property type="component" value="Unplaced"/>
</dbReference>
<proteinExistence type="predicted"/>
<dbReference type="AlphaFoldDB" id="A0A0N4UAV8"/>
<accession>A0A0N4UAV8</accession>